<evidence type="ECO:0000256" key="4">
    <source>
        <dbReference type="ARBA" id="ARBA00023159"/>
    </source>
</evidence>
<organism evidence="8 9">
    <name type="scientific">Lactobacillus helsingborgensis</name>
    <dbReference type="NCBI Taxonomy" id="1218494"/>
    <lineage>
        <taxon>Bacteria</taxon>
        <taxon>Bacillati</taxon>
        <taxon>Bacillota</taxon>
        <taxon>Bacilli</taxon>
        <taxon>Lactobacillales</taxon>
        <taxon>Lactobacillaceae</taxon>
        <taxon>Lactobacillus</taxon>
    </lineage>
</organism>
<dbReference type="EMBL" id="CP084389">
    <property type="protein sequence ID" value="UZX29483.1"/>
    <property type="molecule type" value="Genomic_DNA"/>
</dbReference>
<dbReference type="SUPFAM" id="SSF52794">
    <property type="entry name" value="PTS system IIB component-like"/>
    <property type="match status" value="1"/>
</dbReference>
<dbReference type="InterPro" id="IPR050661">
    <property type="entry name" value="BglG_antiterminators"/>
</dbReference>
<gene>
    <name evidence="8" type="ORF">LDX53_07890</name>
</gene>
<dbReference type="AlphaFoldDB" id="A0AA47GGS6"/>
<dbReference type="InterPro" id="IPR036388">
    <property type="entry name" value="WH-like_DNA-bd_sf"/>
</dbReference>
<dbReference type="InterPro" id="IPR036095">
    <property type="entry name" value="PTS_EIIB-like_sf"/>
</dbReference>
<keyword evidence="2" id="KW-0677">Repeat</keyword>
<feature type="domain" description="PRD" evidence="7">
    <location>
        <begin position="175"/>
        <end position="284"/>
    </location>
</feature>
<dbReference type="InterPro" id="IPR011608">
    <property type="entry name" value="PRD"/>
</dbReference>
<evidence type="ECO:0000313" key="9">
    <source>
        <dbReference type="Proteomes" id="UP001164557"/>
    </source>
</evidence>
<feature type="domain" description="PRD" evidence="7">
    <location>
        <begin position="291"/>
        <end position="398"/>
    </location>
</feature>
<dbReference type="PANTHER" id="PTHR30185">
    <property type="entry name" value="CRYPTIC BETA-GLUCOSIDE BGL OPERON ANTITERMINATOR"/>
    <property type="match status" value="1"/>
</dbReference>
<dbReference type="SUPFAM" id="SSF63520">
    <property type="entry name" value="PTS-regulatory domain, PRD"/>
    <property type="match status" value="2"/>
</dbReference>
<evidence type="ECO:0000256" key="2">
    <source>
        <dbReference type="ARBA" id="ARBA00022737"/>
    </source>
</evidence>
<dbReference type="GO" id="GO:0008982">
    <property type="term" value="F:protein-N(PI)-phosphohistidine-sugar phosphotransferase activity"/>
    <property type="evidence" value="ECO:0007669"/>
    <property type="project" value="InterPro"/>
</dbReference>
<dbReference type="Gene3D" id="1.10.10.10">
    <property type="entry name" value="Winged helix-like DNA-binding domain superfamily/Winged helix DNA-binding domain"/>
    <property type="match status" value="1"/>
</dbReference>
<dbReference type="CDD" id="cd05568">
    <property type="entry name" value="PTS_IIB_bgl_like"/>
    <property type="match status" value="1"/>
</dbReference>
<dbReference type="GO" id="GO:0006355">
    <property type="term" value="P:regulation of DNA-templated transcription"/>
    <property type="evidence" value="ECO:0007669"/>
    <property type="project" value="InterPro"/>
</dbReference>
<dbReference type="PANTHER" id="PTHR30185:SF18">
    <property type="entry name" value="TRANSCRIPTIONAL REGULATOR MTLR"/>
    <property type="match status" value="1"/>
</dbReference>
<evidence type="ECO:0000259" key="6">
    <source>
        <dbReference type="PROSITE" id="PS51099"/>
    </source>
</evidence>
<dbReference type="RefSeq" id="WP_046327684.1">
    <property type="nucleotide sequence ID" value="NZ_CP084389.1"/>
</dbReference>
<dbReference type="InterPro" id="IPR036634">
    <property type="entry name" value="PRD_sf"/>
</dbReference>
<dbReference type="Gene3D" id="3.40.50.2300">
    <property type="match status" value="1"/>
</dbReference>
<evidence type="ECO:0000259" key="7">
    <source>
        <dbReference type="PROSITE" id="PS51372"/>
    </source>
</evidence>
<evidence type="ECO:0000256" key="3">
    <source>
        <dbReference type="ARBA" id="ARBA00023015"/>
    </source>
</evidence>
<proteinExistence type="predicted"/>
<dbReference type="PROSITE" id="PS51099">
    <property type="entry name" value="PTS_EIIB_TYPE_2"/>
    <property type="match status" value="1"/>
</dbReference>
<name>A0AA47GGS6_9LACO</name>
<sequence>MKNKMNDKELLNFLEKQTGYTSAAKIAAAFDVSVKTVYRHVNSVNGNKKVKIINSEKSKGYTLSKNTALKKFQQAASFSDKESPELRRKKVILKILFNSPQPIAIYSLYKDEYVSESTINADLLKIKNILSKSNLTLTQKSKKVAVLGKEDDIREKINSLLHWHKGKNNRVPIDGISEIDLTFIQEQINIIEQLSATKIPYPYDINICSHLYILIQRARKQIDKNYSNKIFVPEHEIKQNHDLYRIAEIVIENVEKFIVKKISKFEINYLFKYLLSSRFIGRSSQPDQKSLYSKSVETFTSQLIQRVAQKIKPQIDEPVLKKELISHIGPMMNRIKNNISVENELLPDIQVEYKDLFAAIEQESKQLCLQMKIPLISKNEVGFITLYFEKNIEEITKKYHVWVVCASGVGTSELLKLKIQKEFSNIVVDKVISSLDEQLYRLNNGSKTDLIISTVELPSYISNKYVLVSAMLNKQDKEKIKNAIYG</sequence>
<evidence type="ECO:0000313" key="8">
    <source>
        <dbReference type="EMBL" id="UZX29483.1"/>
    </source>
</evidence>
<keyword evidence="1" id="KW-0808">Transferase</keyword>
<dbReference type="Gene3D" id="1.10.1790.10">
    <property type="entry name" value="PRD domain"/>
    <property type="match status" value="2"/>
</dbReference>
<dbReference type="Pfam" id="PF05043">
    <property type="entry name" value="Mga"/>
    <property type="match status" value="1"/>
</dbReference>
<keyword evidence="3" id="KW-0805">Transcription regulation</keyword>
<keyword evidence="5" id="KW-0804">Transcription</keyword>
<feature type="domain" description="PTS EIIB type-2" evidence="6">
    <location>
        <begin position="399"/>
        <end position="486"/>
    </location>
</feature>
<reference evidence="8" key="1">
    <citation type="submission" date="2021-09" db="EMBL/GenBank/DDBJ databases">
        <title>Lactobacillus species from Apis mellifera, Switzerland.</title>
        <authorList>
            <person name="Pfister J."/>
            <person name="Brown A."/>
            <person name="Neumann P."/>
            <person name="Collaud A."/>
            <person name="Retschnig G."/>
            <person name="Perreten V."/>
        </authorList>
    </citation>
    <scope>NUCLEOTIDE SEQUENCE</scope>
    <source>
        <strain evidence="8">IBH002</strain>
    </source>
</reference>
<keyword evidence="4" id="KW-0010">Activator</keyword>
<dbReference type="Proteomes" id="UP001164557">
    <property type="component" value="Chromosome"/>
</dbReference>
<keyword evidence="9" id="KW-1185">Reference proteome</keyword>
<dbReference type="InterPro" id="IPR007737">
    <property type="entry name" value="Mga_HTH"/>
</dbReference>
<protein>
    <submittedName>
        <fullName evidence="8">PRD domain-containing protein</fullName>
    </submittedName>
</protein>
<dbReference type="PROSITE" id="PS51372">
    <property type="entry name" value="PRD_2"/>
    <property type="match status" value="2"/>
</dbReference>
<evidence type="ECO:0000256" key="1">
    <source>
        <dbReference type="ARBA" id="ARBA00022679"/>
    </source>
</evidence>
<accession>A0AA47GGS6</accession>
<dbReference type="InterPro" id="IPR013011">
    <property type="entry name" value="PTS_EIIB_2"/>
</dbReference>
<dbReference type="Pfam" id="PF00874">
    <property type="entry name" value="PRD"/>
    <property type="match status" value="1"/>
</dbReference>
<dbReference type="Pfam" id="PF08279">
    <property type="entry name" value="HTH_11"/>
    <property type="match status" value="1"/>
</dbReference>
<dbReference type="GO" id="GO:0009401">
    <property type="term" value="P:phosphoenolpyruvate-dependent sugar phosphotransferase system"/>
    <property type="evidence" value="ECO:0007669"/>
    <property type="project" value="InterPro"/>
</dbReference>
<dbReference type="InterPro" id="IPR013196">
    <property type="entry name" value="HTH_11"/>
</dbReference>
<evidence type="ECO:0000256" key="5">
    <source>
        <dbReference type="ARBA" id="ARBA00023163"/>
    </source>
</evidence>